<evidence type="ECO:0000313" key="1">
    <source>
        <dbReference type="EMBL" id="SCC29951.1"/>
    </source>
</evidence>
<evidence type="ECO:0000313" key="2">
    <source>
        <dbReference type="Proteomes" id="UP000195991"/>
    </source>
</evidence>
<protein>
    <submittedName>
        <fullName evidence="1">Uncharacterized protein</fullName>
    </submittedName>
</protein>
<proteinExistence type="predicted"/>
<dbReference type="Proteomes" id="UP000195991">
    <property type="component" value="Unassembled WGS sequence"/>
</dbReference>
<name>A0A1C4DF31_BACTU</name>
<gene>
    <name evidence="1" type="ORF">BTT61001_02376</name>
</gene>
<sequence>MIKGGKLVPFKKMERVSLFLCEDIGEKKELEKLRDKYRPHDED</sequence>
<reference evidence="1 2" key="1">
    <citation type="submission" date="2016-08" db="EMBL/GenBank/DDBJ databases">
        <authorList>
            <person name="Seilhamer J.J."/>
        </authorList>
    </citation>
    <scope>NUCLEOTIDE SEQUENCE [LARGE SCALE GENOMIC DNA]</scope>
    <source>
        <strain evidence="1 2">IEBC_T61001</strain>
    </source>
</reference>
<organism evidence="1 2">
    <name type="scientific">Bacillus thuringiensis</name>
    <dbReference type="NCBI Taxonomy" id="1428"/>
    <lineage>
        <taxon>Bacteria</taxon>
        <taxon>Bacillati</taxon>
        <taxon>Bacillota</taxon>
        <taxon>Bacilli</taxon>
        <taxon>Bacillales</taxon>
        <taxon>Bacillaceae</taxon>
        <taxon>Bacillus</taxon>
        <taxon>Bacillus cereus group</taxon>
    </lineage>
</organism>
<accession>A0A1C4DF31</accession>
<dbReference type="AlphaFoldDB" id="A0A1C4DF31"/>
<dbReference type="EMBL" id="FMBI01000028">
    <property type="protein sequence ID" value="SCC29951.1"/>
    <property type="molecule type" value="Genomic_DNA"/>
</dbReference>